<dbReference type="GO" id="GO:0019867">
    <property type="term" value="C:outer membrane"/>
    <property type="evidence" value="ECO:0007669"/>
    <property type="project" value="InterPro"/>
</dbReference>
<dbReference type="PANTHER" id="PTHR37530:SF1">
    <property type="entry name" value="OUTER MEMBRANE PROTEIN SLP"/>
    <property type="match status" value="1"/>
</dbReference>
<evidence type="ECO:0000256" key="1">
    <source>
        <dbReference type="SAM" id="SignalP"/>
    </source>
</evidence>
<dbReference type="Pfam" id="PF03843">
    <property type="entry name" value="Slp"/>
    <property type="match status" value="1"/>
</dbReference>
<feature type="signal peptide" evidence="1">
    <location>
        <begin position="1"/>
        <end position="21"/>
    </location>
</feature>
<dbReference type="InterPro" id="IPR004658">
    <property type="entry name" value="OMP_Slp"/>
</dbReference>
<evidence type="ECO:0000313" key="3">
    <source>
        <dbReference type="Proteomes" id="UP000199603"/>
    </source>
</evidence>
<proteinExistence type="predicted"/>
<dbReference type="AlphaFoldDB" id="A0A1G6RRA5"/>
<keyword evidence="2" id="KW-0449">Lipoprotein</keyword>
<keyword evidence="1" id="KW-0732">Signal</keyword>
<dbReference type="STRING" id="265719.SAMN04488509_10158"/>
<accession>A0A1G6RRA5</accession>
<keyword evidence="3" id="KW-1185">Reference proteome</keyword>
<dbReference type="EMBL" id="FNAG01000001">
    <property type="protein sequence ID" value="SDD07192.1"/>
    <property type="molecule type" value="Genomic_DNA"/>
</dbReference>
<dbReference type="Proteomes" id="UP000199603">
    <property type="component" value="Unassembled WGS sequence"/>
</dbReference>
<dbReference type="OrthoDB" id="5295757at2"/>
<evidence type="ECO:0000313" key="2">
    <source>
        <dbReference type="EMBL" id="SDD07192.1"/>
    </source>
</evidence>
<reference evidence="2 3" key="1">
    <citation type="submission" date="2016-10" db="EMBL/GenBank/DDBJ databases">
        <authorList>
            <person name="de Groot N.N."/>
        </authorList>
    </citation>
    <scope>NUCLEOTIDE SEQUENCE [LARGE SCALE GENOMIC DNA]</scope>
    <source>
        <strain evidence="2 3">DSM 16957</strain>
    </source>
</reference>
<gene>
    <name evidence="2" type="ORF">SAMN04488509_10158</name>
</gene>
<organism evidence="2 3">
    <name type="scientific">Aquimonas voraii</name>
    <dbReference type="NCBI Taxonomy" id="265719"/>
    <lineage>
        <taxon>Bacteria</taxon>
        <taxon>Pseudomonadati</taxon>
        <taxon>Pseudomonadota</taxon>
        <taxon>Gammaproteobacteria</taxon>
        <taxon>Lysobacterales</taxon>
        <taxon>Lysobacteraceae</taxon>
        <taxon>Aquimonas</taxon>
    </lineage>
</organism>
<dbReference type="PIRSF" id="PIRSF004982">
    <property type="entry name" value="SlP"/>
    <property type="match status" value="1"/>
</dbReference>
<dbReference type="RefSeq" id="WP_091237494.1">
    <property type="nucleotide sequence ID" value="NZ_FNAG01000001.1"/>
</dbReference>
<feature type="chain" id="PRO_5011654798" evidence="1">
    <location>
        <begin position="22"/>
        <end position="170"/>
    </location>
</feature>
<name>A0A1G6RRA5_9GAMM</name>
<dbReference type="PANTHER" id="PTHR37530">
    <property type="entry name" value="OUTER MEMBRANE PROTEIN SLP"/>
    <property type="match status" value="1"/>
</dbReference>
<protein>
    <submittedName>
        <fullName evidence="2">Outer membrane lipoprotein</fullName>
    </submittedName>
</protein>
<sequence>MSPRLRLLPIAFAALALGACASAPKPIRGEFSALSPEQASQQGTAGASVRWGGSLIAVEPEASRTCFTVLSRPLRSDGKPQTQREATDGRFIACRSGFYDPALFAEGRDVTVTGRISGFEQRAVGGYDFKYPRLDAEVVYLWEEREERVDPRYAYPYRSPYWGPWWRPFW</sequence>
<dbReference type="PROSITE" id="PS51257">
    <property type="entry name" value="PROKAR_LIPOPROTEIN"/>
    <property type="match status" value="1"/>
</dbReference>